<evidence type="ECO:0000313" key="3">
    <source>
        <dbReference type="Proteomes" id="UP000658278"/>
    </source>
</evidence>
<evidence type="ECO:0000256" key="1">
    <source>
        <dbReference type="SAM" id="Phobius"/>
    </source>
</evidence>
<keyword evidence="1" id="KW-0812">Transmembrane</keyword>
<accession>A0A934VGN3</accession>
<reference evidence="2" key="1">
    <citation type="submission" date="2021-01" db="EMBL/GenBank/DDBJ databases">
        <title>Modified the classification status of verrucomicrobia.</title>
        <authorList>
            <person name="Feng X."/>
        </authorList>
    </citation>
    <scope>NUCLEOTIDE SEQUENCE</scope>
    <source>
        <strain evidence="2">KCTC 22201</strain>
    </source>
</reference>
<dbReference type="Proteomes" id="UP000658278">
    <property type="component" value="Unassembled WGS sequence"/>
</dbReference>
<proteinExistence type="predicted"/>
<protein>
    <recommendedName>
        <fullName evidence="4">DUF4129 domain-containing protein</fullName>
    </recommendedName>
</protein>
<feature type="transmembrane region" description="Helical" evidence="1">
    <location>
        <begin position="195"/>
        <end position="217"/>
    </location>
</feature>
<evidence type="ECO:0008006" key="4">
    <source>
        <dbReference type="Google" id="ProtNLM"/>
    </source>
</evidence>
<gene>
    <name evidence="2" type="ORF">JIN81_12025</name>
</gene>
<feature type="transmembrane region" description="Helical" evidence="1">
    <location>
        <begin position="58"/>
        <end position="75"/>
    </location>
</feature>
<sequence>MRLESVTAELRPRSEWESVDLGLALVRRDFAKLSAAWWIGMLPVLLIALPLLRDHPFWFSLLFWWWIPVSSRLTLFKLSRILFGEDPKMKHLWKELPKAIGRRFFFRMIWARASPWRPLTMPVEDLEGLKGKDYSARCRILLRRGDSSVIMLAMWRLFLTFWLALALFFTGMLFLPQNAQAEWGEAMSLWWEVEGLVPPLGLSVAIMLSLCVSMWLVDMFSVGAGFGIYINHRTWIEGWDVELAFRRMANRLQGMAGAILVGVIGWMVTPAQAEESESKVVIEEVLAHEDFEIHTETIKEPEPWRWEWLEKLFGGGVGSAGGTGMDALAALLKFLVIGGLIGLVAWLIWKYRHLFAGRGGTRAPKAQARAKVVMGMEVTEESLPDDVAVAAMEAWRSGRRQEAMSLLYRGAISWMIGKGGVEIAESDTENDCLGRVKTSQVLHQEYFGSLTTEWIRLAYARQIPSDETIESLCRNWPFRERGAA</sequence>
<keyword evidence="1" id="KW-0472">Membrane</keyword>
<evidence type="ECO:0000313" key="2">
    <source>
        <dbReference type="EMBL" id="MBK1827750.1"/>
    </source>
</evidence>
<dbReference type="EMBL" id="JAENII010000008">
    <property type="protein sequence ID" value="MBK1827750.1"/>
    <property type="molecule type" value="Genomic_DNA"/>
</dbReference>
<dbReference type="AlphaFoldDB" id="A0A934VGN3"/>
<comment type="caution">
    <text evidence="2">The sequence shown here is derived from an EMBL/GenBank/DDBJ whole genome shotgun (WGS) entry which is preliminary data.</text>
</comment>
<keyword evidence="1" id="KW-1133">Transmembrane helix</keyword>
<feature type="transmembrane region" description="Helical" evidence="1">
    <location>
        <begin position="35"/>
        <end position="52"/>
    </location>
</feature>
<name>A0A934VGN3_9BACT</name>
<keyword evidence="3" id="KW-1185">Reference proteome</keyword>
<feature type="transmembrane region" description="Helical" evidence="1">
    <location>
        <begin position="149"/>
        <end position="175"/>
    </location>
</feature>
<feature type="transmembrane region" description="Helical" evidence="1">
    <location>
        <begin position="327"/>
        <end position="349"/>
    </location>
</feature>
<organism evidence="2 3">
    <name type="scientific">Haloferula rosea</name>
    <dbReference type="NCBI Taxonomy" id="490093"/>
    <lineage>
        <taxon>Bacteria</taxon>
        <taxon>Pseudomonadati</taxon>
        <taxon>Verrucomicrobiota</taxon>
        <taxon>Verrucomicrobiia</taxon>
        <taxon>Verrucomicrobiales</taxon>
        <taxon>Verrucomicrobiaceae</taxon>
        <taxon>Haloferula</taxon>
    </lineage>
</organism>
<feature type="transmembrane region" description="Helical" evidence="1">
    <location>
        <begin position="252"/>
        <end position="269"/>
    </location>
</feature>